<protein>
    <submittedName>
        <fullName evidence="2">Uncharacterized protein</fullName>
    </submittedName>
</protein>
<sequence length="178" mass="20019">MANKTTTSFRGSRINTLHPAAASSSSCLPGWPNTIIPFGLSRSPSSTSHRIENDIWILPQYIGASQQQLRNHPACCPDWRSTTSFSESDRHETSHRSSQQMGAQLYRPQRAACLHRADQKTCRSKRRRQRPIASHHCGDATRSTLDLVSQQQSKLDSRREVQIRLSKILPATAILYPS</sequence>
<organism evidence="2 3">
    <name type="scientific">Glossina palpalis gambiensis</name>
    <dbReference type="NCBI Taxonomy" id="67801"/>
    <lineage>
        <taxon>Eukaryota</taxon>
        <taxon>Metazoa</taxon>
        <taxon>Ecdysozoa</taxon>
        <taxon>Arthropoda</taxon>
        <taxon>Hexapoda</taxon>
        <taxon>Insecta</taxon>
        <taxon>Pterygota</taxon>
        <taxon>Neoptera</taxon>
        <taxon>Endopterygota</taxon>
        <taxon>Diptera</taxon>
        <taxon>Brachycera</taxon>
        <taxon>Muscomorpha</taxon>
        <taxon>Hippoboscoidea</taxon>
        <taxon>Glossinidae</taxon>
        <taxon>Glossina</taxon>
    </lineage>
</organism>
<keyword evidence="3" id="KW-1185">Reference proteome</keyword>
<evidence type="ECO:0000313" key="2">
    <source>
        <dbReference type="EnsemblMetazoa" id="GPPI041270-PA"/>
    </source>
</evidence>
<reference evidence="3" key="1">
    <citation type="submission" date="2015-01" db="EMBL/GenBank/DDBJ databases">
        <authorList>
            <person name="Aksoy S."/>
            <person name="Warren W."/>
            <person name="Wilson R.K."/>
        </authorList>
    </citation>
    <scope>NUCLEOTIDE SEQUENCE [LARGE SCALE GENOMIC DNA]</scope>
    <source>
        <strain evidence="3">IAEA</strain>
    </source>
</reference>
<dbReference type="EMBL" id="JXJN01020995">
    <property type="status" value="NOT_ANNOTATED_CDS"/>
    <property type="molecule type" value="Genomic_DNA"/>
</dbReference>
<proteinExistence type="predicted"/>
<name>A0A1B0BV03_9MUSC</name>
<dbReference type="VEuPathDB" id="VectorBase:GPPI041270"/>
<reference evidence="2" key="2">
    <citation type="submission" date="2020-05" db="UniProtKB">
        <authorList>
            <consortium name="EnsemblMetazoa"/>
        </authorList>
    </citation>
    <scope>IDENTIFICATION</scope>
    <source>
        <strain evidence="2">IAEA</strain>
    </source>
</reference>
<evidence type="ECO:0000256" key="1">
    <source>
        <dbReference type="SAM" id="MobiDB-lite"/>
    </source>
</evidence>
<feature type="region of interest" description="Disordered" evidence="1">
    <location>
        <begin position="118"/>
        <end position="137"/>
    </location>
</feature>
<dbReference type="PROSITE" id="PS51257">
    <property type="entry name" value="PROKAR_LIPOPROTEIN"/>
    <property type="match status" value="1"/>
</dbReference>
<dbReference type="Proteomes" id="UP000092460">
    <property type="component" value="Unassembled WGS sequence"/>
</dbReference>
<dbReference type="AlphaFoldDB" id="A0A1B0BV03"/>
<evidence type="ECO:0000313" key="3">
    <source>
        <dbReference type="Proteomes" id="UP000092460"/>
    </source>
</evidence>
<accession>A0A1B0BV03</accession>
<feature type="region of interest" description="Disordered" evidence="1">
    <location>
        <begin position="80"/>
        <end position="102"/>
    </location>
</feature>
<dbReference type="EnsemblMetazoa" id="GPPI041270-RA">
    <property type="protein sequence ID" value="GPPI041270-PA"/>
    <property type="gene ID" value="GPPI041270"/>
</dbReference>